<dbReference type="AlphaFoldDB" id="A0A1C6V3J7"/>
<dbReference type="EMBL" id="FMIA01000002">
    <property type="protein sequence ID" value="SCL60694.1"/>
    <property type="molecule type" value="Genomic_DNA"/>
</dbReference>
<keyword evidence="1" id="KW-0472">Membrane</keyword>
<feature type="transmembrane region" description="Helical" evidence="1">
    <location>
        <begin position="21"/>
        <end position="42"/>
    </location>
</feature>
<gene>
    <name evidence="2" type="ORF">GA0070617_4449</name>
</gene>
<reference evidence="2 3" key="1">
    <citation type="submission" date="2016-06" db="EMBL/GenBank/DDBJ databases">
        <authorList>
            <person name="Kjaerup R.B."/>
            <person name="Dalgaard T.S."/>
            <person name="Juul-Madsen H.R."/>
        </authorList>
    </citation>
    <scope>NUCLEOTIDE SEQUENCE [LARGE SCALE GENOMIC DNA]</scope>
    <source>
        <strain evidence="2 3">DSM 45577</strain>
    </source>
</reference>
<name>A0A1C6V3J7_9ACTN</name>
<evidence type="ECO:0000313" key="2">
    <source>
        <dbReference type="EMBL" id="SCL60694.1"/>
    </source>
</evidence>
<organism evidence="2 3">
    <name type="scientific">Micromonospora yangpuensis</name>
    <dbReference type="NCBI Taxonomy" id="683228"/>
    <lineage>
        <taxon>Bacteria</taxon>
        <taxon>Bacillati</taxon>
        <taxon>Actinomycetota</taxon>
        <taxon>Actinomycetes</taxon>
        <taxon>Micromonosporales</taxon>
        <taxon>Micromonosporaceae</taxon>
        <taxon>Micromonospora</taxon>
    </lineage>
</organism>
<keyword evidence="3" id="KW-1185">Reference proteome</keyword>
<feature type="transmembrane region" description="Helical" evidence="1">
    <location>
        <begin position="191"/>
        <end position="212"/>
    </location>
</feature>
<proteinExistence type="predicted"/>
<keyword evidence="1" id="KW-0812">Transmembrane</keyword>
<evidence type="ECO:0000256" key="1">
    <source>
        <dbReference type="SAM" id="Phobius"/>
    </source>
</evidence>
<protein>
    <submittedName>
        <fullName evidence="2">Uncharacterized protein</fullName>
    </submittedName>
</protein>
<accession>A0A1C6V3J7</accession>
<keyword evidence="1" id="KW-1133">Transmembrane helix</keyword>
<sequence>MTTTTPTPPARSRVRRFLADLAGTPFGLAVLACLALAGWALWSGGILDTPMARQVRNSSVYAAPGVELDRTAAERIIGNRRLVVLMTAPGTDLAAACKEVRLATKSTLVLAMSPDGDDWDTYGCARFSSGDETKDFGRAMVAETTIGRGTDGFVDRPLEALKVIVVNYDRLVKAGIVPDGARTISPSLPRFLLAGAAVLGVVAGATTLYLGGRRAGRLAAVRRARRDERTDDRSALSAATAGLAQQLIDLDQTYARIGRTPRSGRDHQFLDRYRTLTTEYVALLDDLAPTAGDAATVVRLRERVDGLSRRAAELADRFTGPATARRPTAD</sequence>
<dbReference type="STRING" id="683228.GA0070617_4449"/>
<dbReference type="RefSeq" id="WP_229688454.1">
    <property type="nucleotide sequence ID" value="NZ_BMMJ01000008.1"/>
</dbReference>
<dbReference type="Proteomes" id="UP000198937">
    <property type="component" value="Unassembled WGS sequence"/>
</dbReference>
<evidence type="ECO:0000313" key="3">
    <source>
        <dbReference type="Proteomes" id="UP000198937"/>
    </source>
</evidence>